<name>A0A4W2FHB2_BOBOX</name>
<dbReference type="Proteomes" id="UP000314981">
    <property type="component" value="Chromosome 17"/>
</dbReference>
<dbReference type="PANTHER" id="PTHR33887">
    <property type="entry name" value="PB1 DOMAIN-CONTAINING PROTEIN"/>
    <property type="match status" value="1"/>
</dbReference>
<evidence type="ECO:0000313" key="4">
    <source>
        <dbReference type="Proteomes" id="UP000429181"/>
    </source>
</evidence>
<dbReference type="PANTHER" id="PTHR33887:SF1">
    <property type="entry name" value="GENE 867-RELATED"/>
    <property type="match status" value="1"/>
</dbReference>
<dbReference type="OMA" id="RTWMTSV"/>
<dbReference type="Ensembl" id="ENSBIXT00000002953.1">
    <property type="protein sequence ID" value="ENSBIXP00000030818.1"/>
    <property type="gene ID" value="ENSBIXG00000012928.1"/>
</dbReference>
<feature type="region of interest" description="Disordered" evidence="1">
    <location>
        <begin position="177"/>
        <end position="210"/>
    </location>
</feature>
<feature type="compositionally biased region" description="Basic and acidic residues" evidence="1">
    <location>
        <begin position="182"/>
        <end position="192"/>
    </location>
</feature>
<reference evidence="3 4" key="1">
    <citation type="submission" date="2018-11" db="EMBL/GenBank/DDBJ databases">
        <title>Haplotype-resolved cattle genomes.</title>
        <authorList>
            <person name="Low W.Y."/>
            <person name="Tearle R."/>
            <person name="Bickhart D.M."/>
            <person name="Rosen B.D."/>
            <person name="Koren S."/>
            <person name="Rhie A."/>
            <person name="Hiendleder S."/>
            <person name="Phillippy A.M."/>
            <person name="Smith T.P.L."/>
            <person name="Williams J.L."/>
        </authorList>
    </citation>
    <scope>NUCLEOTIDE SEQUENCE [LARGE SCALE GENOMIC DNA]</scope>
</reference>
<organism evidence="2 4">
    <name type="scientific">Bos indicus x Bos taurus</name>
    <name type="common">Hybrid cattle</name>
    <dbReference type="NCBI Taxonomy" id="30522"/>
    <lineage>
        <taxon>Eukaryota</taxon>
        <taxon>Metazoa</taxon>
        <taxon>Chordata</taxon>
        <taxon>Craniata</taxon>
        <taxon>Vertebrata</taxon>
        <taxon>Euteleostomi</taxon>
        <taxon>Mammalia</taxon>
        <taxon>Eutheria</taxon>
        <taxon>Laurasiatheria</taxon>
        <taxon>Artiodactyla</taxon>
        <taxon>Ruminantia</taxon>
        <taxon>Pecora</taxon>
        <taxon>Bovidae</taxon>
        <taxon>Bovinae</taxon>
        <taxon>Bos</taxon>
    </lineage>
</organism>
<dbReference type="Ensembl" id="ENSBIXT00005007787.1">
    <property type="protein sequence ID" value="ENSBIXP00005004718.1"/>
    <property type="gene ID" value="ENSBIXG00005010584.1"/>
</dbReference>
<dbReference type="Pfam" id="PF15874">
    <property type="entry name" value="Il2rg"/>
    <property type="match status" value="1"/>
</dbReference>
<proteinExistence type="predicted"/>
<accession>A0A4W2FHB2</accession>
<keyword evidence="3" id="KW-1185">Reference proteome</keyword>
<dbReference type="Proteomes" id="UP000429181">
    <property type="component" value="Chromosome 17"/>
</dbReference>
<reference evidence="2" key="2">
    <citation type="submission" date="2025-05" db="UniProtKB">
        <authorList>
            <consortium name="Ensembl"/>
        </authorList>
    </citation>
    <scope>IDENTIFICATION</scope>
</reference>
<dbReference type="InterPro" id="IPR039471">
    <property type="entry name" value="CXorf65-like"/>
</dbReference>
<evidence type="ECO:0000313" key="2">
    <source>
        <dbReference type="Ensembl" id="ENSBIXP00005004718.1"/>
    </source>
</evidence>
<dbReference type="AlphaFoldDB" id="A0A4W2FHB2"/>
<protein>
    <submittedName>
        <fullName evidence="2">Uncharacterized protein</fullName>
    </submittedName>
</protein>
<evidence type="ECO:0000256" key="1">
    <source>
        <dbReference type="SAM" id="MobiDB-lite"/>
    </source>
</evidence>
<dbReference type="GeneTree" id="ENSGT00390000015147"/>
<sequence>MFIKVMFGASCWELVNTWCGLGTLTAHLRQSGQVPPDASVALLAEDGHLVSLAEGLEEGPSPAPSVASPPLLPVIRLPPSTEGEGGDPTRYECLLENPDGWHPELAGECHSHRRAWGQGHLPTRTLRQGFPGLTEEPRWRRACSLRATAGGGAWALGVASRSKVPLHSPEGWAPCCPGPRSRGLEPGKEETRTPGGCSHPEMGPPSQGTDVCAERWTAMPASLRDTRKAT</sequence>
<evidence type="ECO:0000313" key="3">
    <source>
        <dbReference type="Proteomes" id="UP000314981"/>
    </source>
</evidence>